<dbReference type="GO" id="GO:0009254">
    <property type="term" value="P:peptidoglycan turnover"/>
    <property type="evidence" value="ECO:0007669"/>
    <property type="project" value="TreeGrafter"/>
</dbReference>
<sequence>MRNILYFIALSGLLVSCASSKNISPQKKKIAKAKNYGVNVAKERKIQPAKLPTKPPVHKENGVEFFSQNIADITKNDNTVSYGSIVTAKPFGYRVTKDYFPAIGQNFRQRYLILHYTALNNERSIEVLTSQGVSAHYLINDINDNEIYQLVDENKRSYHAGISRWGKDTNLNDTSIGIEIVNRGYTADAYGQRWFAEFPDYQIRKVAALAKDIIQRYNIPPTNVLAHSDIAPIRKQDPGPKFPWKKLYDEYQIGMWYDEGTRVDILNQLSYGDFEFQRNTPQFIYQVQSYLRSIGYDVELSGQWDSQTQLVIQAFQYHFRPQLGDGILDKDTYAILVALLKKYFPHQSVAILN</sequence>
<reference evidence="7 8" key="1">
    <citation type="submission" date="2019-11" db="EMBL/GenBank/DDBJ databases">
        <title>Characterization of Elizabethkingia argenteiflava sp. nov., isolated from inner surface of Soybean Pods.</title>
        <authorList>
            <person name="Mo S."/>
        </authorList>
    </citation>
    <scope>NUCLEOTIDE SEQUENCE [LARGE SCALE GENOMIC DNA]</scope>
    <source>
        <strain evidence="7 8">YB22</strain>
    </source>
</reference>
<dbReference type="RefSeq" id="WP_166519897.1">
    <property type="nucleotide sequence ID" value="NZ_JAAABJ010000589.1"/>
</dbReference>
<comment type="caution">
    <text evidence="7">The sequence shown here is derived from an EMBL/GenBank/DDBJ whole genome shotgun (WGS) entry which is preliminary data.</text>
</comment>
<dbReference type="PROSITE" id="PS51257">
    <property type="entry name" value="PROKAR_LIPOPROTEIN"/>
    <property type="match status" value="1"/>
</dbReference>
<proteinExistence type="inferred from homology"/>
<dbReference type="SUPFAM" id="SSF55846">
    <property type="entry name" value="N-acetylmuramoyl-L-alanine amidase-like"/>
    <property type="match status" value="1"/>
</dbReference>
<dbReference type="GO" id="GO:0019867">
    <property type="term" value="C:outer membrane"/>
    <property type="evidence" value="ECO:0007669"/>
    <property type="project" value="TreeGrafter"/>
</dbReference>
<evidence type="ECO:0000313" key="8">
    <source>
        <dbReference type="Proteomes" id="UP000553459"/>
    </source>
</evidence>
<keyword evidence="5" id="KW-0961">Cell wall biogenesis/degradation</keyword>
<organism evidence="7 8">
    <name type="scientific">Elizabethkingia argenteiflava</name>
    <dbReference type="NCBI Taxonomy" id="2681556"/>
    <lineage>
        <taxon>Bacteria</taxon>
        <taxon>Pseudomonadati</taxon>
        <taxon>Bacteroidota</taxon>
        <taxon>Flavobacteriia</taxon>
        <taxon>Flavobacteriales</taxon>
        <taxon>Weeksellaceae</taxon>
        <taxon>Elizabethkingia</taxon>
    </lineage>
</organism>
<dbReference type="InterPro" id="IPR002477">
    <property type="entry name" value="Peptidoglycan-bd-like"/>
</dbReference>
<evidence type="ECO:0000256" key="5">
    <source>
        <dbReference type="ARBA" id="ARBA00023316"/>
    </source>
</evidence>
<keyword evidence="8" id="KW-1185">Reference proteome</keyword>
<evidence type="ECO:0000256" key="4">
    <source>
        <dbReference type="ARBA" id="ARBA00022801"/>
    </source>
</evidence>
<dbReference type="AlphaFoldDB" id="A0A845PZ39"/>
<accession>A0A845PZ39</accession>
<dbReference type="PANTHER" id="PTHR30417:SF1">
    <property type="entry name" value="N-ACETYLMURAMOYL-L-ALANINE AMIDASE AMID"/>
    <property type="match status" value="1"/>
</dbReference>
<keyword evidence="4" id="KW-0378">Hydrolase</keyword>
<dbReference type="Proteomes" id="UP000553459">
    <property type="component" value="Unassembled WGS sequence"/>
</dbReference>
<dbReference type="InterPro" id="IPR036366">
    <property type="entry name" value="PGBDSf"/>
</dbReference>
<dbReference type="SUPFAM" id="SSF47090">
    <property type="entry name" value="PGBD-like"/>
    <property type="match status" value="1"/>
</dbReference>
<evidence type="ECO:0000313" key="7">
    <source>
        <dbReference type="EMBL" id="NAW51628.1"/>
    </source>
</evidence>
<dbReference type="GO" id="GO:0008745">
    <property type="term" value="F:N-acetylmuramoyl-L-alanine amidase activity"/>
    <property type="evidence" value="ECO:0007669"/>
    <property type="project" value="UniProtKB-EC"/>
</dbReference>
<protein>
    <recommendedName>
        <fullName evidence="3">N-acetylmuramoyl-L-alanine amidase</fullName>
        <ecNumber evidence="3">3.5.1.28</ecNumber>
    </recommendedName>
</protein>
<dbReference type="Gene3D" id="1.10.101.10">
    <property type="entry name" value="PGBD-like superfamily/PGBD"/>
    <property type="match status" value="1"/>
</dbReference>
<dbReference type="EMBL" id="JAAABJ010000589">
    <property type="protein sequence ID" value="NAW51628.1"/>
    <property type="molecule type" value="Genomic_DNA"/>
</dbReference>
<dbReference type="EC" id="3.5.1.28" evidence="3"/>
<dbReference type="InterPro" id="IPR051206">
    <property type="entry name" value="NAMLAA_amidase_2"/>
</dbReference>
<dbReference type="Pfam" id="PF01471">
    <property type="entry name" value="PG_binding_1"/>
    <property type="match status" value="1"/>
</dbReference>
<dbReference type="Pfam" id="PF01510">
    <property type="entry name" value="Amidase_2"/>
    <property type="match status" value="1"/>
</dbReference>
<comment type="catalytic activity">
    <reaction evidence="1">
        <text>Hydrolyzes the link between N-acetylmuramoyl residues and L-amino acid residues in certain cell-wall glycopeptides.</text>
        <dbReference type="EC" id="3.5.1.28"/>
    </reaction>
</comment>
<dbReference type="Gene3D" id="3.40.80.10">
    <property type="entry name" value="Peptidoglycan recognition protein-like"/>
    <property type="match status" value="1"/>
</dbReference>
<dbReference type="InterPro" id="IPR036365">
    <property type="entry name" value="PGBD-like_sf"/>
</dbReference>
<dbReference type="GO" id="GO:0009253">
    <property type="term" value="P:peptidoglycan catabolic process"/>
    <property type="evidence" value="ECO:0007669"/>
    <property type="project" value="InterPro"/>
</dbReference>
<evidence type="ECO:0000256" key="3">
    <source>
        <dbReference type="ARBA" id="ARBA00011901"/>
    </source>
</evidence>
<gene>
    <name evidence="7" type="ORF">GNY06_09655</name>
</gene>
<dbReference type="InterPro" id="IPR002502">
    <property type="entry name" value="Amidase_domain"/>
</dbReference>
<dbReference type="PANTHER" id="PTHR30417">
    <property type="entry name" value="N-ACETYLMURAMOYL-L-ALANINE AMIDASE AMID"/>
    <property type="match status" value="1"/>
</dbReference>
<dbReference type="CDD" id="cd06583">
    <property type="entry name" value="PGRP"/>
    <property type="match status" value="1"/>
</dbReference>
<dbReference type="InterPro" id="IPR036505">
    <property type="entry name" value="Amidase/PGRP_sf"/>
</dbReference>
<evidence type="ECO:0000256" key="2">
    <source>
        <dbReference type="ARBA" id="ARBA00007553"/>
    </source>
</evidence>
<evidence type="ECO:0000259" key="6">
    <source>
        <dbReference type="SMART" id="SM00644"/>
    </source>
</evidence>
<evidence type="ECO:0000256" key="1">
    <source>
        <dbReference type="ARBA" id="ARBA00001561"/>
    </source>
</evidence>
<dbReference type="FunFam" id="3.40.80.10:FF:000003">
    <property type="entry name" value="N-acetylmuramoyl-L-alanine amidase"/>
    <property type="match status" value="1"/>
</dbReference>
<dbReference type="GO" id="GO:0071555">
    <property type="term" value="P:cell wall organization"/>
    <property type="evidence" value="ECO:0007669"/>
    <property type="project" value="UniProtKB-KW"/>
</dbReference>
<name>A0A845PZ39_9FLAO</name>
<comment type="similarity">
    <text evidence="2">Belongs to the N-acetylmuramoyl-L-alanine amidase 2 family.</text>
</comment>
<feature type="domain" description="N-acetylmuramoyl-L-alanine amidase" evidence="6">
    <location>
        <begin position="97"/>
        <end position="239"/>
    </location>
</feature>
<dbReference type="SMART" id="SM00644">
    <property type="entry name" value="Ami_2"/>
    <property type="match status" value="1"/>
</dbReference>